<dbReference type="InterPro" id="IPR005794">
    <property type="entry name" value="Fmt"/>
</dbReference>
<organism evidence="8">
    <name type="scientific">marine metagenome</name>
    <dbReference type="NCBI Taxonomy" id="408172"/>
    <lineage>
        <taxon>unclassified sequences</taxon>
        <taxon>metagenomes</taxon>
        <taxon>ecological metagenomes</taxon>
    </lineage>
</organism>
<dbReference type="Gene3D" id="3.40.50.170">
    <property type="entry name" value="Formyl transferase, N-terminal domain"/>
    <property type="match status" value="1"/>
</dbReference>
<dbReference type="InterPro" id="IPR002376">
    <property type="entry name" value="Formyl_transf_N"/>
</dbReference>
<dbReference type="NCBIfam" id="TIGR00460">
    <property type="entry name" value="fmt"/>
    <property type="match status" value="1"/>
</dbReference>
<reference evidence="8" key="1">
    <citation type="submission" date="2018-05" db="EMBL/GenBank/DDBJ databases">
        <authorList>
            <person name="Lanie J.A."/>
            <person name="Ng W.-L."/>
            <person name="Kazmierczak K.M."/>
            <person name="Andrzejewski T.M."/>
            <person name="Davidsen T.M."/>
            <person name="Wayne K.J."/>
            <person name="Tettelin H."/>
            <person name="Glass J.I."/>
            <person name="Rusch D."/>
            <person name="Podicherti R."/>
            <person name="Tsui H.-C.T."/>
            <person name="Winkler M.E."/>
        </authorList>
    </citation>
    <scope>NUCLEOTIDE SEQUENCE</scope>
</reference>
<feature type="non-terminal residue" evidence="8">
    <location>
        <position position="1"/>
    </location>
</feature>
<dbReference type="PANTHER" id="PTHR11138:SF5">
    <property type="entry name" value="METHIONYL-TRNA FORMYLTRANSFERASE, MITOCHONDRIAL"/>
    <property type="match status" value="1"/>
</dbReference>
<comment type="similarity">
    <text evidence="1">Belongs to the Fmt family.</text>
</comment>
<dbReference type="EMBL" id="UINC01001484">
    <property type="protein sequence ID" value="SUZ81947.1"/>
    <property type="molecule type" value="Genomic_DNA"/>
</dbReference>
<dbReference type="AlphaFoldDB" id="A0A381QW10"/>
<dbReference type="SUPFAM" id="SSF53328">
    <property type="entry name" value="Formyltransferase"/>
    <property type="match status" value="1"/>
</dbReference>
<dbReference type="CDD" id="cd08646">
    <property type="entry name" value="FMT_core_Met-tRNA-FMT_N"/>
    <property type="match status" value="1"/>
</dbReference>
<dbReference type="InterPro" id="IPR036477">
    <property type="entry name" value="Formyl_transf_N_sf"/>
</dbReference>
<dbReference type="CDD" id="cd08704">
    <property type="entry name" value="Met_tRNA_FMT_C"/>
    <property type="match status" value="1"/>
</dbReference>
<dbReference type="InterPro" id="IPR037022">
    <property type="entry name" value="Formyl_trans_C_sf"/>
</dbReference>
<evidence type="ECO:0000256" key="5">
    <source>
        <dbReference type="SAM" id="MobiDB-lite"/>
    </source>
</evidence>
<keyword evidence="4" id="KW-0648">Protein biosynthesis</keyword>
<dbReference type="InterPro" id="IPR041711">
    <property type="entry name" value="Met-tRNA-FMT_N"/>
</dbReference>
<dbReference type="Gene3D" id="3.10.25.10">
    <property type="entry name" value="Formyl transferase, C-terminal domain"/>
    <property type="match status" value="1"/>
</dbReference>
<protein>
    <recommendedName>
        <fullName evidence="2">methionyl-tRNA formyltransferase</fullName>
        <ecNumber evidence="2">2.1.2.9</ecNumber>
    </recommendedName>
</protein>
<accession>A0A381QW10</accession>
<sequence>VVTVITQPDRPRGRGQRPSASPIKILALGNNIPVLTPEALNDPVFLNQMLTLQLELGVVVAYGKLVPDNLLEIPTHGFVNLHASLLPAYRGAAPIQRTVLDGNEVTGVTLIRMNSKLDSGPVLAQAQQAIRPTDTASELASALASLGASLLRDNLGNIGSGTLVETPQDNSVATYAPRLTKSDGRIDWNSNAHTIHNQVRAMHPWPQAFTYLGGVRYAIHRTAVIEHPSKGRPGEILETEGNRLIVASGGSTTLEILEIQPSGRRVMEVKSFLAGNPVTVGSAFESPTKI</sequence>
<dbReference type="SUPFAM" id="SSF50486">
    <property type="entry name" value="FMT C-terminal domain-like"/>
    <property type="match status" value="1"/>
</dbReference>
<evidence type="ECO:0000313" key="8">
    <source>
        <dbReference type="EMBL" id="SUZ81947.1"/>
    </source>
</evidence>
<evidence type="ECO:0000259" key="6">
    <source>
        <dbReference type="Pfam" id="PF00551"/>
    </source>
</evidence>
<dbReference type="InterPro" id="IPR005793">
    <property type="entry name" value="Formyl_trans_C"/>
</dbReference>
<dbReference type="Pfam" id="PF00551">
    <property type="entry name" value="Formyl_trans_N"/>
    <property type="match status" value="1"/>
</dbReference>
<dbReference type="InterPro" id="IPR011034">
    <property type="entry name" value="Formyl_transferase-like_C_sf"/>
</dbReference>
<dbReference type="GO" id="GO:0005829">
    <property type="term" value="C:cytosol"/>
    <property type="evidence" value="ECO:0007669"/>
    <property type="project" value="TreeGrafter"/>
</dbReference>
<proteinExistence type="inferred from homology"/>
<dbReference type="InterPro" id="IPR044135">
    <property type="entry name" value="Met-tRNA-FMT_C"/>
</dbReference>
<dbReference type="PANTHER" id="PTHR11138">
    <property type="entry name" value="METHIONYL-TRNA FORMYLTRANSFERASE"/>
    <property type="match status" value="1"/>
</dbReference>
<evidence type="ECO:0000256" key="1">
    <source>
        <dbReference type="ARBA" id="ARBA00010699"/>
    </source>
</evidence>
<evidence type="ECO:0000259" key="7">
    <source>
        <dbReference type="Pfam" id="PF02911"/>
    </source>
</evidence>
<feature type="domain" description="Formyl transferase C-terminal" evidence="7">
    <location>
        <begin position="178"/>
        <end position="276"/>
    </location>
</feature>
<dbReference type="GO" id="GO:0004479">
    <property type="term" value="F:methionyl-tRNA formyltransferase activity"/>
    <property type="evidence" value="ECO:0007669"/>
    <property type="project" value="UniProtKB-EC"/>
</dbReference>
<evidence type="ECO:0000256" key="4">
    <source>
        <dbReference type="ARBA" id="ARBA00022917"/>
    </source>
</evidence>
<name>A0A381QW10_9ZZZZ</name>
<feature type="region of interest" description="Disordered" evidence="5">
    <location>
        <begin position="1"/>
        <end position="20"/>
    </location>
</feature>
<dbReference type="HAMAP" id="MF_00182">
    <property type="entry name" value="Formyl_trans"/>
    <property type="match status" value="1"/>
</dbReference>
<keyword evidence="3" id="KW-0808">Transferase</keyword>
<evidence type="ECO:0000256" key="2">
    <source>
        <dbReference type="ARBA" id="ARBA00012261"/>
    </source>
</evidence>
<feature type="domain" description="Formyl transferase N-terminal" evidence="6">
    <location>
        <begin position="1"/>
        <end position="151"/>
    </location>
</feature>
<dbReference type="Pfam" id="PF02911">
    <property type="entry name" value="Formyl_trans_C"/>
    <property type="match status" value="1"/>
</dbReference>
<evidence type="ECO:0000256" key="3">
    <source>
        <dbReference type="ARBA" id="ARBA00022679"/>
    </source>
</evidence>
<dbReference type="EC" id="2.1.2.9" evidence="2"/>
<gene>
    <name evidence="8" type="ORF">METZ01_LOCUS34801</name>
</gene>